<protein>
    <submittedName>
        <fullName evidence="2">HAD family hydrolase</fullName>
    </submittedName>
</protein>
<name>A0A428VX72_AMYBA</name>
<dbReference type="OrthoDB" id="9797743at2"/>
<dbReference type="InterPro" id="IPR023198">
    <property type="entry name" value="PGP-like_dom2"/>
</dbReference>
<dbReference type="Proteomes" id="UP000286716">
    <property type="component" value="Unassembled WGS sequence"/>
</dbReference>
<dbReference type="SFLD" id="SFLDG01129">
    <property type="entry name" value="C1.5:_HAD__Beta-PGM__Phosphata"/>
    <property type="match status" value="1"/>
</dbReference>
<keyword evidence="3" id="KW-1185">Reference proteome</keyword>
<feature type="compositionally biased region" description="Basic and acidic residues" evidence="1">
    <location>
        <begin position="24"/>
        <end position="43"/>
    </location>
</feature>
<evidence type="ECO:0000313" key="2">
    <source>
        <dbReference type="EMBL" id="RSM35425.1"/>
    </source>
</evidence>
<dbReference type="PANTHER" id="PTHR43434:SF1">
    <property type="entry name" value="PHOSPHOGLYCOLATE PHOSPHATASE"/>
    <property type="match status" value="1"/>
</dbReference>
<dbReference type="InterPro" id="IPR023214">
    <property type="entry name" value="HAD_sf"/>
</dbReference>
<feature type="compositionally biased region" description="Basic residues" evidence="1">
    <location>
        <begin position="1"/>
        <end position="23"/>
    </location>
</feature>
<dbReference type="PANTHER" id="PTHR43434">
    <property type="entry name" value="PHOSPHOGLYCOLATE PHOSPHATASE"/>
    <property type="match status" value="1"/>
</dbReference>
<keyword evidence="2" id="KW-0378">Hydrolase</keyword>
<proteinExistence type="predicted"/>
<dbReference type="Gene3D" id="3.40.50.1000">
    <property type="entry name" value="HAD superfamily/HAD-like"/>
    <property type="match status" value="1"/>
</dbReference>
<dbReference type="Pfam" id="PF13419">
    <property type="entry name" value="HAD_2"/>
    <property type="match status" value="1"/>
</dbReference>
<organism evidence="2 3">
    <name type="scientific">Amycolatopsis balhimycina DSM 5908</name>
    <dbReference type="NCBI Taxonomy" id="1081091"/>
    <lineage>
        <taxon>Bacteria</taxon>
        <taxon>Bacillati</taxon>
        <taxon>Actinomycetota</taxon>
        <taxon>Actinomycetes</taxon>
        <taxon>Pseudonocardiales</taxon>
        <taxon>Pseudonocardiaceae</taxon>
        <taxon>Amycolatopsis</taxon>
    </lineage>
</organism>
<dbReference type="EMBL" id="QHHU01000106">
    <property type="protein sequence ID" value="RSM35425.1"/>
    <property type="molecule type" value="Genomic_DNA"/>
</dbReference>
<sequence length="299" mass="33013">MAPGRRRRARGVRHRLGPGRRPRPRDGPVRDPLERPGCGEDVRAGGSGPAPRRPRRLPEVSIDRPGVTFWVAVSPRGWSVSWEAAELVRRAPAVIFDCDDTVLATARTRWRLLIRTARTFGVTLTAETIVAAWGLPFDRFVATIVPSVDPGAFVRRYRLAMRVNRPRPTKGAPELLARLAARGTRMEILTSSSRALITQDLDAVGLTPYFAWIHGHEETPFHKPDPRALDVVVEHLDRAGYAREELVYIGDSIRDFRVASARSVAFVAVLSGIEPAADFVAAGLGAEWIVADLTQLLTD</sequence>
<evidence type="ECO:0000313" key="3">
    <source>
        <dbReference type="Proteomes" id="UP000286716"/>
    </source>
</evidence>
<dbReference type="SUPFAM" id="SSF56784">
    <property type="entry name" value="HAD-like"/>
    <property type="match status" value="1"/>
</dbReference>
<dbReference type="SFLD" id="SFLDS00003">
    <property type="entry name" value="Haloacid_Dehalogenase"/>
    <property type="match status" value="1"/>
</dbReference>
<comment type="caution">
    <text evidence="2">The sequence shown here is derived from an EMBL/GenBank/DDBJ whole genome shotgun (WGS) entry which is preliminary data.</text>
</comment>
<dbReference type="InterPro" id="IPR050155">
    <property type="entry name" value="HAD-like_hydrolase_sf"/>
</dbReference>
<reference evidence="2 3" key="1">
    <citation type="submission" date="2018-05" db="EMBL/GenBank/DDBJ databases">
        <title>Evolution of GPA BGCs.</title>
        <authorList>
            <person name="Waglechner N."/>
            <person name="Wright G.D."/>
        </authorList>
    </citation>
    <scope>NUCLEOTIDE SEQUENCE [LARGE SCALE GENOMIC DNA]</scope>
    <source>
        <strain evidence="2 3">DSM 5908</strain>
    </source>
</reference>
<gene>
    <name evidence="2" type="ORF">DMA12_44430</name>
</gene>
<evidence type="ECO:0000256" key="1">
    <source>
        <dbReference type="SAM" id="MobiDB-lite"/>
    </source>
</evidence>
<dbReference type="InterPro" id="IPR036412">
    <property type="entry name" value="HAD-like_sf"/>
</dbReference>
<feature type="region of interest" description="Disordered" evidence="1">
    <location>
        <begin position="1"/>
        <end position="58"/>
    </location>
</feature>
<dbReference type="GO" id="GO:0006281">
    <property type="term" value="P:DNA repair"/>
    <property type="evidence" value="ECO:0007669"/>
    <property type="project" value="TreeGrafter"/>
</dbReference>
<dbReference type="AlphaFoldDB" id="A0A428VX72"/>
<dbReference type="Gene3D" id="1.10.150.240">
    <property type="entry name" value="Putative phosphatase, domain 2"/>
    <property type="match status" value="1"/>
</dbReference>
<accession>A0A428VX72</accession>
<dbReference type="InterPro" id="IPR041492">
    <property type="entry name" value="HAD_2"/>
</dbReference>
<dbReference type="GO" id="GO:0008967">
    <property type="term" value="F:phosphoglycolate phosphatase activity"/>
    <property type="evidence" value="ECO:0007669"/>
    <property type="project" value="TreeGrafter"/>
</dbReference>